<sequence>MAQIPGPTLEQLNILVGSWETTIPSAGTQGRTTFEWLEGGGFLIQRSTVARPEYPNAVSVIGATGSDRAFQQHYFDSRGVARIYDMTLRDNVWTLFRDGPDWPQRFVGHISPDGDTITARLERGTYPGGPLEHDFDMVYSRIH</sequence>
<gene>
    <name evidence="1" type="ORF">J2T10_001577</name>
</gene>
<comment type="caution">
    <text evidence="1">The sequence shown here is derived from an EMBL/GenBank/DDBJ whole genome shotgun (WGS) entry which is preliminary data.</text>
</comment>
<dbReference type="RefSeq" id="WP_306877672.1">
    <property type="nucleotide sequence ID" value="NZ_JAUSSW010000003.1"/>
</dbReference>
<evidence type="ECO:0000313" key="1">
    <source>
        <dbReference type="EMBL" id="MDQ0101935.1"/>
    </source>
</evidence>
<accession>A0ABT9TJW4</accession>
<reference evidence="1 2" key="1">
    <citation type="submission" date="2023-07" db="EMBL/GenBank/DDBJ databases">
        <title>Sorghum-associated microbial communities from plants grown in Nebraska, USA.</title>
        <authorList>
            <person name="Schachtman D."/>
        </authorList>
    </citation>
    <scope>NUCLEOTIDE SEQUENCE [LARGE SCALE GENOMIC DNA]</scope>
    <source>
        <strain evidence="1 2">CC523</strain>
    </source>
</reference>
<proteinExistence type="predicted"/>
<protein>
    <recommendedName>
        <fullName evidence="3">DUF1579 domain-containing protein</fullName>
    </recommendedName>
</protein>
<dbReference type="Proteomes" id="UP001244563">
    <property type="component" value="Unassembled WGS sequence"/>
</dbReference>
<evidence type="ECO:0008006" key="3">
    <source>
        <dbReference type="Google" id="ProtNLM"/>
    </source>
</evidence>
<dbReference type="EMBL" id="JAUSSW010000003">
    <property type="protein sequence ID" value="MDQ0101935.1"/>
    <property type="molecule type" value="Genomic_DNA"/>
</dbReference>
<evidence type="ECO:0000313" key="2">
    <source>
        <dbReference type="Proteomes" id="UP001244563"/>
    </source>
</evidence>
<keyword evidence="2" id="KW-1185">Reference proteome</keyword>
<name>A0ABT9TJW4_PAENI</name>
<organism evidence="1 2">
    <name type="scientific">Paenarthrobacter nicotinovorans</name>
    <name type="common">Arthrobacter nicotinovorans</name>
    <dbReference type="NCBI Taxonomy" id="29320"/>
    <lineage>
        <taxon>Bacteria</taxon>
        <taxon>Bacillati</taxon>
        <taxon>Actinomycetota</taxon>
        <taxon>Actinomycetes</taxon>
        <taxon>Micrococcales</taxon>
        <taxon>Micrococcaceae</taxon>
        <taxon>Paenarthrobacter</taxon>
    </lineage>
</organism>